<gene>
    <name evidence="4" type="ORF">DCC39_05245</name>
</gene>
<keyword evidence="2" id="KW-0175">Coiled coil</keyword>
<dbReference type="SUPFAM" id="SSF140566">
    <property type="entry name" value="FlgN-like"/>
    <property type="match status" value="1"/>
</dbReference>
<evidence type="ECO:0000256" key="1">
    <source>
        <dbReference type="ARBA" id="ARBA00022795"/>
    </source>
</evidence>
<dbReference type="InterPro" id="IPR007809">
    <property type="entry name" value="FlgN-like"/>
</dbReference>
<reference evidence="4 5" key="1">
    <citation type="submission" date="2018-04" db="EMBL/GenBank/DDBJ databases">
        <title>Camelliibacillus theae gen. nov., sp. nov., isolated from Pu'er tea.</title>
        <authorList>
            <person name="Niu L."/>
        </authorList>
    </citation>
    <scope>NUCLEOTIDE SEQUENCE [LARGE SCALE GENOMIC DNA]</scope>
    <source>
        <strain evidence="4 5">T8</strain>
    </source>
</reference>
<evidence type="ECO:0000256" key="2">
    <source>
        <dbReference type="SAM" id="Coils"/>
    </source>
</evidence>
<name>A0A2U1K6V5_9BACI</name>
<protein>
    <recommendedName>
        <fullName evidence="6">Flagellar protein FlgN</fullName>
    </recommendedName>
</protein>
<keyword evidence="5" id="KW-1185">Reference proteome</keyword>
<evidence type="ECO:0000313" key="4">
    <source>
        <dbReference type="EMBL" id="PWA12628.1"/>
    </source>
</evidence>
<feature type="compositionally biased region" description="Basic and acidic residues" evidence="3">
    <location>
        <begin position="141"/>
        <end position="163"/>
    </location>
</feature>
<organism evidence="4 5">
    <name type="scientific">Pueribacillus theae</name>
    <dbReference type="NCBI Taxonomy" id="2171751"/>
    <lineage>
        <taxon>Bacteria</taxon>
        <taxon>Bacillati</taxon>
        <taxon>Bacillota</taxon>
        <taxon>Bacilli</taxon>
        <taxon>Bacillales</taxon>
        <taxon>Bacillaceae</taxon>
        <taxon>Pueribacillus</taxon>
    </lineage>
</organism>
<feature type="coiled-coil region" evidence="2">
    <location>
        <begin position="29"/>
        <end position="56"/>
    </location>
</feature>
<comment type="caution">
    <text evidence="4">The sequence shown here is derived from an EMBL/GenBank/DDBJ whole genome shotgun (WGS) entry which is preliminary data.</text>
</comment>
<feature type="region of interest" description="Disordered" evidence="3">
    <location>
        <begin position="135"/>
        <end position="163"/>
    </location>
</feature>
<proteinExistence type="predicted"/>
<dbReference type="EMBL" id="QCZG01000007">
    <property type="protein sequence ID" value="PWA12628.1"/>
    <property type="molecule type" value="Genomic_DNA"/>
</dbReference>
<keyword evidence="1" id="KW-1005">Bacterial flagellum biogenesis</keyword>
<evidence type="ECO:0000313" key="5">
    <source>
        <dbReference type="Proteomes" id="UP000245998"/>
    </source>
</evidence>
<dbReference type="GO" id="GO:0044780">
    <property type="term" value="P:bacterial-type flagellum assembly"/>
    <property type="evidence" value="ECO:0007669"/>
    <property type="project" value="InterPro"/>
</dbReference>
<sequence>MTAQNIIQSLAMLLKIQQQLNDLTIEKTEFLKQNEIKKLEELLKAEEKQIKLLGKADENRQKAVEDFLNRKGIVIEDVTLSSLYPFMEENDREIIRKLHAKLSEEIIKMKEQNELNQQLTKQSLQFVNASLEMLSPEPEEVTYKHPENKKTDGSHRSFFDSKA</sequence>
<dbReference type="RefSeq" id="WP_116553832.1">
    <property type="nucleotide sequence ID" value="NZ_QCZG01000007.1"/>
</dbReference>
<dbReference type="Pfam" id="PF05130">
    <property type="entry name" value="FlgN"/>
    <property type="match status" value="1"/>
</dbReference>
<dbReference type="Gene3D" id="1.20.58.300">
    <property type="entry name" value="FlgN-like"/>
    <property type="match status" value="1"/>
</dbReference>
<dbReference type="OrthoDB" id="2381500at2"/>
<dbReference type="AlphaFoldDB" id="A0A2U1K6V5"/>
<accession>A0A2U1K6V5</accession>
<evidence type="ECO:0008006" key="6">
    <source>
        <dbReference type="Google" id="ProtNLM"/>
    </source>
</evidence>
<dbReference type="Proteomes" id="UP000245998">
    <property type="component" value="Unassembled WGS sequence"/>
</dbReference>
<dbReference type="InterPro" id="IPR036679">
    <property type="entry name" value="FlgN-like_sf"/>
</dbReference>
<evidence type="ECO:0000256" key="3">
    <source>
        <dbReference type="SAM" id="MobiDB-lite"/>
    </source>
</evidence>